<dbReference type="InterPro" id="IPR020472">
    <property type="entry name" value="WD40_PAC1"/>
</dbReference>
<organism evidence="5 6">
    <name type="scientific">Zopfia rhizophila CBS 207.26</name>
    <dbReference type="NCBI Taxonomy" id="1314779"/>
    <lineage>
        <taxon>Eukaryota</taxon>
        <taxon>Fungi</taxon>
        <taxon>Dikarya</taxon>
        <taxon>Ascomycota</taxon>
        <taxon>Pezizomycotina</taxon>
        <taxon>Dothideomycetes</taxon>
        <taxon>Dothideomycetes incertae sedis</taxon>
        <taxon>Zopfiaceae</taxon>
        <taxon>Zopfia</taxon>
    </lineage>
</organism>
<evidence type="ECO:0000256" key="1">
    <source>
        <dbReference type="ARBA" id="ARBA00022574"/>
    </source>
</evidence>
<keyword evidence="6" id="KW-1185">Reference proteome</keyword>
<evidence type="ECO:0000256" key="3">
    <source>
        <dbReference type="PROSITE-ProRule" id="PRU00221"/>
    </source>
</evidence>
<sequence length="301" mass="32011">MASSWRRHRATGRSGCGRGHGSDVADALEGHSLSVYAMAFSPDGKQLASASWDETVRPWDAATGAALQMLEGPSGSFNDDWYLAWAQGDTALAVVISPDGKQLASASWVRLWDVATGAALQTLKGHSDFIRTVAFSPDGKQLASASDDGTVRLWDAATGAALQTLGGHSLSAHAVAFSPDGKQLVSASYDKTVRLWKTATGAALQTLEVDGNVQALAFSSDGSCLEIDRGLLDLVSLGRGTVPSRPTLPRGVFVKEQWISRGMENLLWLPWDYRPSNTAVRGNVVVLGHASGRLTIIEFVF</sequence>
<accession>A0A6A6EZ16</accession>
<dbReference type="Gene3D" id="2.130.10.10">
    <property type="entry name" value="YVTN repeat-like/Quinoprotein amine dehydrogenase"/>
    <property type="match status" value="2"/>
</dbReference>
<keyword evidence="1 3" id="KW-0853">WD repeat</keyword>
<dbReference type="InterPro" id="IPR001680">
    <property type="entry name" value="WD40_rpt"/>
</dbReference>
<feature type="region of interest" description="Disordered" evidence="4">
    <location>
        <begin position="1"/>
        <end position="21"/>
    </location>
</feature>
<dbReference type="PROSITE" id="PS50082">
    <property type="entry name" value="WD_REPEATS_2"/>
    <property type="match status" value="3"/>
</dbReference>
<dbReference type="InterPro" id="IPR036322">
    <property type="entry name" value="WD40_repeat_dom_sf"/>
</dbReference>
<dbReference type="OrthoDB" id="538223at2759"/>
<dbReference type="CDD" id="cd00200">
    <property type="entry name" value="WD40"/>
    <property type="match status" value="1"/>
</dbReference>
<dbReference type="InterPro" id="IPR019775">
    <property type="entry name" value="WD40_repeat_CS"/>
</dbReference>
<dbReference type="Proteomes" id="UP000800200">
    <property type="component" value="Unassembled WGS sequence"/>
</dbReference>
<feature type="repeat" description="WD" evidence="3">
    <location>
        <begin position="123"/>
        <end position="164"/>
    </location>
</feature>
<gene>
    <name evidence="5" type="ORF">K469DRAFT_4222</name>
</gene>
<dbReference type="PROSITE" id="PS00678">
    <property type="entry name" value="WD_REPEATS_1"/>
    <property type="match status" value="1"/>
</dbReference>
<feature type="repeat" description="WD" evidence="3">
    <location>
        <begin position="165"/>
        <end position="206"/>
    </location>
</feature>
<dbReference type="PROSITE" id="PS50294">
    <property type="entry name" value="WD_REPEATS_REGION"/>
    <property type="match status" value="3"/>
</dbReference>
<dbReference type="PRINTS" id="PR00320">
    <property type="entry name" value="GPROTEINBRPT"/>
</dbReference>
<evidence type="ECO:0000256" key="2">
    <source>
        <dbReference type="ARBA" id="ARBA00022737"/>
    </source>
</evidence>
<dbReference type="PANTHER" id="PTHR19848">
    <property type="entry name" value="WD40 REPEAT PROTEIN"/>
    <property type="match status" value="1"/>
</dbReference>
<proteinExistence type="predicted"/>
<reference evidence="5" key="1">
    <citation type="journal article" date="2020" name="Stud. Mycol.">
        <title>101 Dothideomycetes genomes: a test case for predicting lifestyles and emergence of pathogens.</title>
        <authorList>
            <person name="Haridas S."/>
            <person name="Albert R."/>
            <person name="Binder M."/>
            <person name="Bloem J."/>
            <person name="Labutti K."/>
            <person name="Salamov A."/>
            <person name="Andreopoulos B."/>
            <person name="Baker S."/>
            <person name="Barry K."/>
            <person name="Bills G."/>
            <person name="Bluhm B."/>
            <person name="Cannon C."/>
            <person name="Castanera R."/>
            <person name="Culley D."/>
            <person name="Daum C."/>
            <person name="Ezra D."/>
            <person name="Gonzalez J."/>
            <person name="Henrissat B."/>
            <person name="Kuo A."/>
            <person name="Liang C."/>
            <person name="Lipzen A."/>
            <person name="Lutzoni F."/>
            <person name="Magnuson J."/>
            <person name="Mondo S."/>
            <person name="Nolan M."/>
            <person name="Ohm R."/>
            <person name="Pangilinan J."/>
            <person name="Park H.-J."/>
            <person name="Ramirez L."/>
            <person name="Alfaro M."/>
            <person name="Sun H."/>
            <person name="Tritt A."/>
            <person name="Yoshinaga Y."/>
            <person name="Zwiers L.-H."/>
            <person name="Turgeon B."/>
            <person name="Goodwin S."/>
            <person name="Spatafora J."/>
            <person name="Crous P."/>
            <person name="Grigoriev I."/>
        </authorList>
    </citation>
    <scope>NUCLEOTIDE SEQUENCE</scope>
    <source>
        <strain evidence="5">CBS 207.26</strain>
    </source>
</reference>
<dbReference type="InterPro" id="IPR015943">
    <property type="entry name" value="WD40/YVTN_repeat-like_dom_sf"/>
</dbReference>
<protein>
    <submittedName>
        <fullName evidence="5">WD40 repeat-like protein</fullName>
    </submittedName>
</protein>
<dbReference type="Pfam" id="PF00400">
    <property type="entry name" value="WD40"/>
    <property type="match status" value="3"/>
</dbReference>
<feature type="compositionally biased region" description="Basic residues" evidence="4">
    <location>
        <begin position="1"/>
        <end position="11"/>
    </location>
</feature>
<dbReference type="SMART" id="SM00320">
    <property type="entry name" value="WD40"/>
    <property type="match status" value="4"/>
</dbReference>
<dbReference type="SUPFAM" id="SSF50978">
    <property type="entry name" value="WD40 repeat-like"/>
    <property type="match status" value="1"/>
</dbReference>
<feature type="repeat" description="WD" evidence="3">
    <location>
        <begin position="28"/>
        <end position="69"/>
    </location>
</feature>
<evidence type="ECO:0000256" key="4">
    <source>
        <dbReference type="SAM" id="MobiDB-lite"/>
    </source>
</evidence>
<dbReference type="AlphaFoldDB" id="A0A6A6EZ16"/>
<dbReference type="PANTHER" id="PTHR19848:SF8">
    <property type="entry name" value="F-BOX AND WD REPEAT DOMAIN CONTAINING 7"/>
    <property type="match status" value="1"/>
</dbReference>
<name>A0A6A6EZ16_9PEZI</name>
<evidence type="ECO:0000313" key="6">
    <source>
        <dbReference type="Proteomes" id="UP000800200"/>
    </source>
</evidence>
<keyword evidence="2" id="KW-0677">Repeat</keyword>
<evidence type="ECO:0000313" key="5">
    <source>
        <dbReference type="EMBL" id="KAF2195146.1"/>
    </source>
</evidence>
<dbReference type="EMBL" id="ML994610">
    <property type="protein sequence ID" value="KAF2195146.1"/>
    <property type="molecule type" value="Genomic_DNA"/>
</dbReference>